<protein>
    <submittedName>
        <fullName evidence="5">Kinesin-like protein KIN-5D</fullName>
    </submittedName>
</protein>
<proteinExistence type="predicted"/>
<name>A0ABD1GMR1_SALDI</name>
<keyword evidence="2" id="KW-0963">Cytoplasm</keyword>
<evidence type="ECO:0000256" key="2">
    <source>
        <dbReference type="ARBA" id="ARBA00022490"/>
    </source>
</evidence>
<dbReference type="InterPro" id="IPR047149">
    <property type="entry name" value="KIF11-like"/>
</dbReference>
<dbReference type="PANTHER" id="PTHR47970">
    <property type="entry name" value="KINESIN-LIKE PROTEIN KIF11"/>
    <property type="match status" value="1"/>
</dbReference>
<dbReference type="AlphaFoldDB" id="A0ABD1GMR1"/>
<keyword evidence="6" id="KW-1185">Reference proteome</keyword>
<sequence>MELDLDSKDKQLAELLDLHNPQQQSTAELSDKLEKTKQMEFLISNLLKSEKALIERALELRSELEDVAPDITNLFTKIERKDKIEDGNRTLIKRFQFQFTQELGVLHKAVASSTTRQEQQLKEMEEDMHSFVSTKTEATEELQGHLKKLKAMCGSGIKALDDLAGELNSNSQSTFGQLNSEVSKHS</sequence>
<comment type="caution">
    <text evidence="5">The sequence shown here is derived from an EMBL/GenBank/DDBJ whole genome shotgun (WGS) entry which is preliminary data.</text>
</comment>
<accession>A0ABD1GMR1</accession>
<reference evidence="5 6" key="1">
    <citation type="submission" date="2024-06" db="EMBL/GenBank/DDBJ databases">
        <title>A chromosome level genome sequence of Diviner's sage (Salvia divinorum).</title>
        <authorList>
            <person name="Ford S.A."/>
            <person name="Ro D.-K."/>
            <person name="Ness R.W."/>
            <person name="Phillips M.A."/>
        </authorList>
    </citation>
    <scope>NUCLEOTIDE SEQUENCE [LARGE SCALE GENOMIC DNA]</scope>
    <source>
        <strain evidence="5">SAF-2024a</strain>
        <tissue evidence="5">Leaf</tissue>
    </source>
</reference>
<gene>
    <name evidence="5" type="ORF">AAHA92_21196</name>
</gene>
<dbReference type="PANTHER" id="PTHR47970:SF9">
    <property type="entry name" value="KINESIN-LIKE PROTEIN KIN-5D"/>
    <property type="match status" value="1"/>
</dbReference>
<keyword evidence="4" id="KW-0206">Cytoskeleton</keyword>
<evidence type="ECO:0000313" key="6">
    <source>
        <dbReference type="Proteomes" id="UP001567538"/>
    </source>
</evidence>
<dbReference type="GO" id="GO:0005856">
    <property type="term" value="C:cytoskeleton"/>
    <property type="evidence" value="ECO:0007669"/>
    <property type="project" value="UniProtKB-SubCell"/>
</dbReference>
<evidence type="ECO:0000313" key="5">
    <source>
        <dbReference type="EMBL" id="KAL1544328.1"/>
    </source>
</evidence>
<evidence type="ECO:0000256" key="1">
    <source>
        <dbReference type="ARBA" id="ARBA00004245"/>
    </source>
</evidence>
<dbReference type="Proteomes" id="UP001567538">
    <property type="component" value="Unassembled WGS sequence"/>
</dbReference>
<dbReference type="EMBL" id="JBEAFC010000008">
    <property type="protein sequence ID" value="KAL1544328.1"/>
    <property type="molecule type" value="Genomic_DNA"/>
</dbReference>
<keyword evidence="3" id="KW-0505">Motor protein</keyword>
<comment type="subcellular location">
    <subcellularLocation>
        <location evidence="1">Cytoplasm</location>
        <location evidence="1">Cytoskeleton</location>
    </subcellularLocation>
</comment>
<evidence type="ECO:0000256" key="3">
    <source>
        <dbReference type="ARBA" id="ARBA00023175"/>
    </source>
</evidence>
<evidence type="ECO:0000256" key="4">
    <source>
        <dbReference type="ARBA" id="ARBA00023212"/>
    </source>
</evidence>
<organism evidence="5 6">
    <name type="scientific">Salvia divinorum</name>
    <name type="common">Maria pastora</name>
    <name type="synonym">Diviner's sage</name>
    <dbReference type="NCBI Taxonomy" id="28513"/>
    <lineage>
        <taxon>Eukaryota</taxon>
        <taxon>Viridiplantae</taxon>
        <taxon>Streptophyta</taxon>
        <taxon>Embryophyta</taxon>
        <taxon>Tracheophyta</taxon>
        <taxon>Spermatophyta</taxon>
        <taxon>Magnoliopsida</taxon>
        <taxon>eudicotyledons</taxon>
        <taxon>Gunneridae</taxon>
        <taxon>Pentapetalae</taxon>
        <taxon>asterids</taxon>
        <taxon>lamiids</taxon>
        <taxon>Lamiales</taxon>
        <taxon>Lamiaceae</taxon>
        <taxon>Nepetoideae</taxon>
        <taxon>Mentheae</taxon>
        <taxon>Salviinae</taxon>
        <taxon>Salvia</taxon>
        <taxon>Salvia subgen. Calosphace</taxon>
    </lineage>
</organism>